<dbReference type="AlphaFoldDB" id="A0A2H0UVP0"/>
<evidence type="ECO:0000313" key="3">
    <source>
        <dbReference type="Proteomes" id="UP000230882"/>
    </source>
</evidence>
<evidence type="ECO:0000259" key="1">
    <source>
        <dbReference type="SMART" id="SM00909"/>
    </source>
</evidence>
<name>A0A2H0UVP0_9BACT</name>
<organism evidence="2 3">
    <name type="scientific">bacterium (Candidatus Gribaldobacteria) CG10_big_fil_rev_8_21_14_0_10_37_46</name>
    <dbReference type="NCBI Taxonomy" id="2014276"/>
    <lineage>
        <taxon>Bacteria</taxon>
        <taxon>Candidatus Gribaldobacteria</taxon>
    </lineage>
</organism>
<feature type="domain" description="GerMN" evidence="1">
    <location>
        <begin position="72"/>
        <end position="166"/>
    </location>
</feature>
<dbReference type="Pfam" id="PF10646">
    <property type="entry name" value="Germane"/>
    <property type="match status" value="1"/>
</dbReference>
<dbReference type="SMART" id="SM00909">
    <property type="entry name" value="Germane"/>
    <property type="match status" value="1"/>
</dbReference>
<proteinExistence type="predicted"/>
<gene>
    <name evidence="2" type="ORF">COU02_01780</name>
</gene>
<protein>
    <recommendedName>
        <fullName evidence="1">GerMN domain-containing protein</fullName>
    </recommendedName>
</protein>
<dbReference type="EMBL" id="PFAU01000043">
    <property type="protein sequence ID" value="PIR90877.1"/>
    <property type="molecule type" value="Genomic_DNA"/>
</dbReference>
<reference evidence="3" key="1">
    <citation type="submission" date="2017-09" db="EMBL/GenBank/DDBJ databases">
        <title>Depth-based differentiation of microbial function through sediment-hosted aquifers and enrichment of novel symbionts in the deep terrestrial subsurface.</title>
        <authorList>
            <person name="Probst A.J."/>
            <person name="Ladd B."/>
            <person name="Jarett J.K."/>
            <person name="Geller-Mcgrath D.E."/>
            <person name="Sieber C.M.K."/>
            <person name="Emerson J.B."/>
            <person name="Anantharaman K."/>
            <person name="Thomas B.C."/>
            <person name="Malmstrom R."/>
            <person name="Stieglmeier M."/>
            <person name="Klingl A."/>
            <person name="Woyke T."/>
            <person name="Ryan C.M."/>
            <person name="Banfield J.F."/>
        </authorList>
    </citation>
    <scope>NUCLEOTIDE SEQUENCE [LARGE SCALE GENOMIC DNA]</scope>
</reference>
<sequence length="169" mass="19520">MKKLRRRIFLILALFLIIFCIQSRALADFSYFERVDAIKVNLYFLRSDENCLKTELVEVECIIENDIVEKAVRTTLEKLLKGPTEEEKERLDLWTAIPEGVIINTVRLEMNTKTIFVDFSKELQNYGGGSYAVICIRGQIEKTLKNFPEIDEVIITVEGKDEKDGVLQP</sequence>
<comment type="caution">
    <text evidence="2">The sequence shown here is derived from an EMBL/GenBank/DDBJ whole genome shotgun (WGS) entry which is preliminary data.</text>
</comment>
<dbReference type="InterPro" id="IPR019606">
    <property type="entry name" value="GerMN"/>
</dbReference>
<dbReference type="Proteomes" id="UP000230882">
    <property type="component" value="Unassembled WGS sequence"/>
</dbReference>
<evidence type="ECO:0000313" key="2">
    <source>
        <dbReference type="EMBL" id="PIR90877.1"/>
    </source>
</evidence>
<accession>A0A2H0UVP0</accession>